<evidence type="ECO:0000313" key="1">
    <source>
        <dbReference type="EMBL" id="DAD69964.1"/>
    </source>
</evidence>
<sequence>MSKFKDMVARDNARTFMNLDEFAEKRIVVYDGVTYDGEDHAGIPVVLSGLKEKDRRQLMSDHIQGLFLVSSVLHCRIQDLGGNQPEKGTRMEISDPDDATFFRRFYVASSVCELGLLRVELEAFNE</sequence>
<name>A0A8S5LIR8_9CAUD</name>
<accession>A0A8S5LIR8</accession>
<dbReference type="EMBL" id="BK015858">
    <property type="protein sequence ID" value="DAD69964.1"/>
    <property type="molecule type" value="Genomic_DNA"/>
</dbReference>
<protein>
    <submittedName>
        <fullName evidence="1">Uncharacterized protein</fullName>
    </submittedName>
</protein>
<organism evidence="1">
    <name type="scientific">Caudovirales sp. ctFWA4</name>
    <dbReference type="NCBI Taxonomy" id="2827628"/>
    <lineage>
        <taxon>Viruses</taxon>
        <taxon>Duplodnaviria</taxon>
        <taxon>Heunggongvirae</taxon>
        <taxon>Uroviricota</taxon>
        <taxon>Caudoviricetes</taxon>
    </lineage>
</organism>
<reference evidence="1" key="1">
    <citation type="journal article" date="2021" name="Proc. Natl. Acad. Sci. U.S.A.">
        <title>A Catalog of Tens of Thousands of Viruses from Human Metagenomes Reveals Hidden Associations with Chronic Diseases.</title>
        <authorList>
            <person name="Tisza M.J."/>
            <person name="Buck C.B."/>
        </authorList>
    </citation>
    <scope>NUCLEOTIDE SEQUENCE</scope>
    <source>
        <strain evidence="1">CtFWA4</strain>
    </source>
</reference>
<proteinExistence type="predicted"/>